<evidence type="ECO:0000313" key="6">
    <source>
        <dbReference type="EMBL" id="RBP66785.1"/>
    </source>
</evidence>
<dbReference type="Gene3D" id="3.40.30.10">
    <property type="entry name" value="Glutaredoxin"/>
    <property type="match status" value="1"/>
</dbReference>
<keyword evidence="3" id="KW-1015">Disulfide bond</keyword>
<sequence>MIKIEFFHDVICSFCFPMSARMRRIAKNYSNIEINHRSFALGWEAEDFIRNFGSREAVKREVLSHWAHANKNDDEHRFNIEGMRQTDFNFPISKPGLKTAKAAGLIGGDSIYWDVFDRIQNKLFVENKNIEDIAVLEEAVKETSISFADWKAQFKNDETEKAVLADLQLAQAYGVNSAPTLVINQKYAIAGAQSQEEIEKLLDRISKDEGIPLNKLQTLQTDNTGGSCSIVDGKWKCD</sequence>
<evidence type="ECO:0000256" key="2">
    <source>
        <dbReference type="ARBA" id="ARBA00023002"/>
    </source>
</evidence>
<name>A0A366ICJ1_9FIRM</name>
<dbReference type="PANTHER" id="PTHR13887:SF14">
    <property type="entry name" value="DISULFIDE BOND FORMATION PROTEIN D"/>
    <property type="match status" value="1"/>
</dbReference>
<dbReference type="PANTHER" id="PTHR13887">
    <property type="entry name" value="GLUTATHIONE S-TRANSFERASE KAPPA"/>
    <property type="match status" value="1"/>
</dbReference>
<dbReference type="GO" id="GO:0016491">
    <property type="term" value="F:oxidoreductase activity"/>
    <property type="evidence" value="ECO:0007669"/>
    <property type="project" value="UniProtKB-KW"/>
</dbReference>
<comment type="caution">
    <text evidence="6">The sequence shown here is derived from an EMBL/GenBank/DDBJ whole genome shotgun (WGS) entry which is preliminary data.</text>
</comment>
<dbReference type="RefSeq" id="WP_242981704.1">
    <property type="nucleotide sequence ID" value="NZ_QNRX01000005.1"/>
</dbReference>
<dbReference type="EMBL" id="QNRX01000005">
    <property type="protein sequence ID" value="RBP66785.1"/>
    <property type="molecule type" value="Genomic_DNA"/>
</dbReference>
<keyword evidence="7" id="KW-1185">Reference proteome</keyword>
<feature type="domain" description="DSBA-like thioredoxin" evidence="5">
    <location>
        <begin position="4"/>
        <end position="202"/>
    </location>
</feature>
<reference evidence="6 7" key="1">
    <citation type="submission" date="2018-06" db="EMBL/GenBank/DDBJ databases">
        <title>Genomic Encyclopedia of Type Strains, Phase IV (KMG-IV): sequencing the most valuable type-strain genomes for metagenomic binning, comparative biology and taxonomic classification.</title>
        <authorList>
            <person name="Goeker M."/>
        </authorList>
    </citation>
    <scope>NUCLEOTIDE SEQUENCE [LARGE SCALE GENOMIC DNA]</scope>
    <source>
        <strain evidence="6 7">DSM 22112</strain>
    </source>
</reference>
<dbReference type="Pfam" id="PF01323">
    <property type="entry name" value="DSBA"/>
    <property type="match status" value="1"/>
</dbReference>
<dbReference type="InterPro" id="IPR001853">
    <property type="entry name" value="DSBA-like_thioredoxin_dom"/>
</dbReference>
<dbReference type="AlphaFoldDB" id="A0A366ICJ1"/>
<dbReference type="Proteomes" id="UP000253490">
    <property type="component" value="Unassembled WGS sequence"/>
</dbReference>
<evidence type="ECO:0000256" key="3">
    <source>
        <dbReference type="ARBA" id="ARBA00023157"/>
    </source>
</evidence>
<accession>A0A366ICJ1</accession>
<evidence type="ECO:0000313" key="7">
    <source>
        <dbReference type="Proteomes" id="UP000253490"/>
    </source>
</evidence>
<dbReference type="InterPro" id="IPR036249">
    <property type="entry name" value="Thioredoxin-like_sf"/>
</dbReference>
<proteinExistence type="predicted"/>
<evidence type="ECO:0000259" key="5">
    <source>
        <dbReference type="Pfam" id="PF01323"/>
    </source>
</evidence>
<evidence type="ECO:0000256" key="1">
    <source>
        <dbReference type="ARBA" id="ARBA00022729"/>
    </source>
</evidence>
<dbReference type="GO" id="GO:0016853">
    <property type="term" value="F:isomerase activity"/>
    <property type="evidence" value="ECO:0007669"/>
    <property type="project" value="UniProtKB-KW"/>
</dbReference>
<dbReference type="SUPFAM" id="SSF52833">
    <property type="entry name" value="Thioredoxin-like"/>
    <property type="match status" value="1"/>
</dbReference>
<keyword evidence="6" id="KW-0413">Isomerase</keyword>
<organism evidence="6 7">
    <name type="scientific">Alkalibaculum bacchi</name>
    <dbReference type="NCBI Taxonomy" id="645887"/>
    <lineage>
        <taxon>Bacteria</taxon>
        <taxon>Bacillati</taxon>
        <taxon>Bacillota</taxon>
        <taxon>Clostridia</taxon>
        <taxon>Eubacteriales</taxon>
        <taxon>Eubacteriaceae</taxon>
        <taxon>Alkalibaculum</taxon>
    </lineage>
</organism>
<keyword evidence="4" id="KW-0676">Redox-active center</keyword>
<protein>
    <submittedName>
        <fullName evidence="6">Putative DsbA family dithiol-disulfide isomerase</fullName>
    </submittedName>
</protein>
<gene>
    <name evidence="6" type="ORF">DES36_105172</name>
</gene>
<keyword evidence="1" id="KW-0732">Signal</keyword>
<keyword evidence="2" id="KW-0560">Oxidoreductase</keyword>
<evidence type="ECO:0000256" key="4">
    <source>
        <dbReference type="ARBA" id="ARBA00023284"/>
    </source>
</evidence>